<accession>A4CEA8</accession>
<dbReference type="eggNOG" id="COG2818">
    <property type="taxonomic scope" value="Bacteria"/>
</dbReference>
<dbReference type="GO" id="GO:0008725">
    <property type="term" value="F:DNA-3-methyladenine glycosylase activity"/>
    <property type="evidence" value="ECO:0007669"/>
    <property type="project" value="InterPro"/>
</dbReference>
<dbReference type="Gene3D" id="1.10.340.30">
    <property type="entry name" value="Hypothetical protein, domain 2"/>
    <property type="match status" value="1"/>
</dbReference>
<organism evidence="2 3">
    <name type="scientific">Pseudoalteromonas tunicata D2</name>
    <dbReference type="NCBI Taxonomy" id="87626"/>
    <lineage>
        <taxon>Bacteria</taxon>
        <taxon>Pseudomonadati</taxon>
        <taxon>Pseudomonadota</taxon>
        <taxon>Gammaproteobacteria</taxon>
        <taxon>Alteromonadales</taxon>
        <taxon>Pseudoalteromonadaceae</taxon>
        <taxon>Pseudoalteromonas</taxon>
    </lineage>
</organism>
<dbReference type="Pfam" id="PF03352">
    <property type="entry name" value="Adenine_glyco"/>
    <property type="match status" value="1"/>
</dbReference>
<dbReference type="PANTHER" id="PTHR30037">
    <property type="entry name" value="DNA-3-METHYLADENINE GLYCOSYLASE 1"/>
    <property type="match status" value="1"/>
</dbReference>
<feature type="binding site" evidence="1">
    <location>
        <position position="4"/>
    </location>
    <ligand>
        <name>Zn(2+)</name>
        <dbReference type="ChEBI" id="CHEBI:29105"/>
    </ligand>
</feature>
<dbReference type="OrthoDB" id="9807664at2"/>
<dbReference type="PANTHER" id="PTHR30037:SF4">
    <property type="entry name" value="DNA-3-METHYLADENINE GLYCOSYLASE I"/>
    <property type="match status" value="1"/>
</dbReference>
<keyword evidence="1" id="KW-0479">Metal-binding</keyword>
<gene>
    <name evidence="2" type="ORF">PTD2_10078</name>
</gene>
<protein>
    <submittedName>
        <fullName evidence="2">Putative 3-methyl-adenine DNA glycosylase I</fullName>
    </submittedName>
</protein>
<keyword evidence="1" id="KW-0862">Zinc</keyword>
<evidence type="ECO:0000313" key="2">
    <source>
        <dbReference type="EMBL" id="EAR26920.1"/>
    </source>
</evidence>
<dbReference type="STRING" id="87626.PTD2_10078"/>
<reference evidence="2 3" key="1">
    <citation type="submission" date="2006-02" db="EMBL/GenBank/DDBJ databases">
        <authorList>
            <person name="Moran M.A."/>
            <person name="Kjelleberg S."/>
            <person name="Egan S."/>
            <person name="Saunders N."/>
            <person name="Thomas T."/>
            <person name="Ferriera S."/>
            <person name="Johnson J."/>
            <person name="Kravitz S."/>
            <person name="Halpern A."/>
            <person name="Remington K."/>
            <person name="Beeson K."/>
            <person name="Tran B."/>
            <person name="Rogers Y.-H."/>
            <person name="Friedman R."/>
            <person name="Venter J.C."/>
        </authorList>
    </citation>
    <scope>NUCLEOTIDE SEQUENCE [LARGE SCALE GENOMIC DNA]</scope>
    <source>
        <strain evidence="2 3">D2</strain>
    </source>
</reference>
<comment type="caution">
    <text evidence="2">The sequence shown here is derived from an EMBL/GenBank/DDBJ whole genome shotgun (WGS) entry which is preliminary data.</text>
</comment>
<evidence type="ECO:0000313" key="3">
    <source>
        <dbReference type="Proteomes" id="UP000006201"/>
    </source>
</evidence>
<dbReference type="EMBL" id="AAOH01000008">
    <property type="protein sequence ID" value="EAR26920.1"/>
    <property type="molecule type" value="Genomic_DNA"/>
</dbReference>
<dbReference type="InterPro" id="IPR052891">
    <property type="entry name" value="DNA-3mA_glycosylase"/>
</dbReference>
<dbReference type="Proteomes" id="UP000006201">
    <property type="component" value="Unassembled WGS sequence"/>
</dbReference>
<feature type="binding site" evidence="1">
    <location>
        <position position="162"/>
    </location>
    <ligand>
        <name>Zn(2+)</name>
        <dbReference type="ChEBI" id="CHEBI:29105"/>
    </ligand>
</feature>
<dbReference type="InterPro" id="IPR005019">
    <property type="entry name" value="Adenine_glyco"/>
</dbReference>
<dbReference type="GO" id="GO:0006284">
    <property type="term" value="P:base-excision repair"/>
    <property type="evidence" value="ECO:0007669"/>
    <property type="project" value="InterPro"/>
</dbReference>
<dbReference type="GO" id="GO:0046872">
    <property type="term" value="F:metal ion binding"/>
    <property type="evidence" value="ECO:0007669"/>
    <property type="project" value="UniProtKB-KW"/>
</dbReference>
<dbReference type="InterPro" id="IPR011257">
    <property type="entry name" value="DNA_glycosylase"/>
</dbReference>
<keyword evidence="3" id="KW-1185">Reference proteome</keyword>
<evidence type="ECO:0000256" key="1">
    <source>
        <dbReference type="PIRSR" id="PIRSR605019-1"/>
    </source>
</evidence>
<dbReference type="AlphaFoldDB" id="A4CEA8"/>
<dbReference type="RefSeq" id="WP_009839163.1">
    <property type="nucleotide sequence ID" value="NZ_AAOH01000008.1"/>
</dbReference>
<feature type="binding site" evidence="1">
    <location>
        <position position="166"/>
    </location>
    <ligand>
        <name>Zn(2+)</name>
        <dbReference type="ChEBI" id="CHEBI:29105"/>
    </ligand>
</feature>
<sequence>MQYHDEEWGEPVYDDKKMFEFVVLESAQAGLSWYTILKRRANYRAAFAQFDVEQVACFDQQKVESLMQDSGIIRNRAKINATISNAQAFIKIQQEFGSFSDYLWAYFNYQPIVNLPKCKSDYQATSDISDSISKDLKKRGFKFFGSTICYAHLQACGLINDHSADCFKSALKKVNTP</sequence>
<dbReference type="SUPFAM" id="SSF48150">
    <property type="entry name" value="DNA-glycosylase"/>
    <property type="match status" value="1"/>
</dbReference>
<proteinExistence type="predicted"/>
<dbReference type="HOGENOM" id="CLU_083758_1_0_6"/>
<name>A4CEA8_9GAMM</name>